<dbReference type="EMBL" id="DVJN01000065">
    <property type="protein sequence ID" value="HIS92039.1"/>
    <property type="molecule type" value="Genomic_DNA"/>
</dbReference>
<dbReference type="AlphaFoldDB" id="A0A9D1K531"/>
<reference evidence="2" key="2">
    <citation type="journal article" date="2021" name="PeerJ">
        <title>Extensive microbial diversity within the chicken gut microbiome revealed by metagenomics and culture.</title>
        <authorList>
            <person name="Gilroy R."/>
            <person name="Ravi A."/>
            <person name="Getino M."/>
            <person name="Pursley I."/>
            <person name="Horton D.L."/>
            <person name="Alikhan N.F."/>
            <person name="Baker D."/>
            <person name="Gharbi K."/>
            <person name="Hall N."/>
            <person name="Watson M."/>
            <person name="Adriaenssens E.M."/>
            <person name="Foster-Nyarko E."/>
            <person name="Jarju S."/>
            <person name="Secka A."/>
            <person name="Antonio M."/>
            <person name="Oren A."/>
            <person name="Chaudhuri R.R."/>
            <person name="La Ragione R."/>
            <person name="Hildebrand F."/>
            <person name="Pallen M.J."/>
        </authorList>
    </citation>
    <scope>NUCLEOTIDE SEQUENCE</scope>
    <source>
        <strain evidence="2">13766</strain>
    </source>
</reference>
<protein>
    <submittedName>
        <fullName evidence="2">Glycoside hydrolase family 127 protein</fullName>
    </submittedName>
</protein>
<dbReference type="PANTHER" id="PTHR43465:SF2">
    <property type="entry name" value="DUF1680 DOMAIN PROTEIN (AFU_ORTHOLOGUE AFUA_1G08910)"/>
    <property type="match status" value="1"/>
</dbReference>
<dbReference type="InterPro" id="IPR008928">
    <property type="entry name" value="6-hairpin_glycosidase_sf"/>
</dbReference>
<evidence type="ECO:0000259" key="1">
    <source>
        <dbReference type="Pfam" id="PF07944"/>
    </source>
</evidence>
<evidence type="ECO:0000313" key="3">
    <source>
        <dbReference type="Proteomes" id="UP000824140"/>
    </source>
</evidence>
<keyword evidence="2" id="KW-0378">Hydrolase</keyword>
<sequence length="637" mass="72042">MRQDRLITLAPQNVHMMGENGRIIDRFLYHRATSDKARHHIYLEAENALMFPYDDRLNNGSGVWQGEFWGKWMLTAALAAEYTRSEELRDFIHRAALRVCATARVDGYIGTYENDSAMLENPAAADWQAGCNWSVWCRKYTLWGLLEAYRLSADPAVLRAARGMVDHLMASLQRQHLALGQTGCVVGFASCSILKPLLLLYRYTEEARYLAFAREICGAWEEDPQTPPAILYHALRGEPVHTWYPNPQSWAKAYEMTSCLEGILEMYRVTGEEKYLRAVVLVWEQLRRHEKNAIRSVGFIDKYNRGADRVNCMSEPCDAIHWCRLCLDLLRITGEAKYAVEYADVFYNALLASTTPEGDWGPCRMRSSYRHIYAWEQSEFYLNHCCVNNLGRAFVDTASFAVMQDASRQEIFVHLYDAGQYHLVDARGERVLVTIRGHFLDTGTATVAVKVEGADAVKVHLLFPEWGPATQVRRNGAVLPGGVPGEYLRAEADGGAITEFQFDFDMHPRLVPATGNAYIGDESLAETDERFVYFGGGNDIPEFAAYHTPRRSVFWGPLLLARDLRLGDRMEAMFGESGIAQESTCEIVPEGKAPGFHHVYRVTLLDRALRPCTLKMCDFSSAGQTYDPATSAFTIYV</sequence>
<reference evidence="2" key="1">
    <citation type="submission" date="2020-10" db="EMBL/GenBank/DDBJ databases">
        <authorList>
            <person name="Gilroy R."/>
        </authorList>
    </citation>
    <scope>NUCLEOTIDE SEQUENCE</scope>
    <source>
        <strain evidence="2">13766</strain>
    </source>
</reference>
<dbReference type="GO" id="GO:0005975">
    <property type="term" value="P:carbohydrate metabolic process"/>
    <property type="evidence" value="ECO:0007669"/>
    <property type="project" value="InterPro"/>
</dbReference>
<dbReference type="InterPro" id="IPR049174">
    <property type="entry name" value="Beta-AFase-like"/>
</dbReference>
<dbReference type="SUPFAM" id="SSF48208">
    <property type="entry name" value="Six-hairpin glycosidases"/>
    <property type="match status" value="1"/>
</dbReference>
<proteinExistence type="predicted"/>
<dbReference type="Gene3D" id="1.50.10.20">
    <property type="match status" value="1"/>
</dbReference>
<gene>
    <name evidence="2" type="ORF">IAA84_03380</name>
</gene>
<accession>A0A9D1K531</accession>
<dbReference type="GO" id="GO:0016787">
    <property type="term" value="F:hydrolase activity"/>
    <property type="evidence" value="ECO:0007669"/>
    <property type="project" value="UniProtKB-KW"/>
</dbReference>
<dbReference type="InterPro" id="IPR012878">
    <property type="entry name" value="Beta-AFase-like_GH127_cat"/>
</dbReference>
<comment type="caution">
    <text evidence="2">The sequence shown here is derived from an EMBL/GenBank/DDBJ whole genome shotgun (WGS) entry which is preliminary data.</text>
</comment>
<dbReference type="Proteomes" id="UP000824140">
    <property type="component" value="Unassembled WGS sequence"/>
</dbReference>
<dbReference type="Pfam" id="PF07944">
    <property type="entry name" value="Beta-AFase-like_GH127_cat"/>
    <property type="match status" value="1"/>
</dbReference>
<evidence type="ECO:0000313" key="2">
    <source>
        <dbReference type="EMBL" id="HIS92039.1"/>
    </source>
</evidence>
<name>A0A9D1K531_9FIRM</name>
<organism evidence="2 3">
    <name type="scientific">Candidatus Alectryocaccomicrobium excrementavium</name>
    <dbReference type="NCBI Taxonomy" id="2840668"/>
    <lineage>
        <taxon>Bacteria</taxon>
        <taxon>Bacillati</taxon>
        <taxon>Bacillota</taxon>
        <taxon>Clostridia</taxon>
        <taxon>Candidatus Alectryocaccomicrobium</taxon>
    </lineage>
</organism>
<feature type="domain" description="Non-reducing end beta-L-arabinofuranosidase-like GH127 catalytic" evidence="1">
    <location>
        <begin position="59"/>
        <end position="394"/>
    </location>
</feature>
<dbReference type="PANTHER" id="PTHR43465">
    <property type="entry name" value="DUF1680 DOMAIN PROTEIN (AFU_ORTHOLOGUE AFUA_1G08910)"/>
    <property type="match status" value="1"/>
</dbReference>